<keyword evidence="2" id="KW-1133">Transmembrane helix</keyword>
<name>A0A448HDQ3_9ACTO</name>
<accession>A0A448HDQ3</accession>
<dbReference type="InterPro" id="IPR029052">
    <property type="entry name" value="Metallo-depent_PP-like"/>
</dbReference>
<evidence type="ECO:0000313" key="4">
    <source>
        <dbReference type="Proteomes" id="UP000266895"/>
    </source>
</evidence>
<feature type="transmembrane region" description="Helical" evidence="2">
    <location>
        <begin position="165"/>
        <end position="185"/>
    </location>
</feature>
<organism evidence="3 4">
    <name type="scientific">Actinomyces howellii</name>
    <dbReference type="NCBI Taxonomy" id="52771"/>
    <lineage>
        <taxon>Bacteria</taxon>
        <taxon>Bacillati</taxon>
        <taxon>Actinomycetota</taxon>
        <taxon>Actinomycetes</taxon>
        <taxon>Actinomycetales</taxon>
        <taxon>Actinomycetaceae</taxon>
        <taxon>Actinomyces</taxon>
    </lineage>
</organism>
<dbReference type="KEGG" id="ahw:NCTC11636_00157"/>
<dbReference type="EMBL" id="LR134350">
    <property type="protein sequence ID" value="VEG25678.1"/>
    <property type="molecule type" value="Genomic_DNA"/>
</dbReference>
<feature type="transmembrane region" description="Helical" evidence="2">
    <location>
        <begin position="197"/>
        <end position="218"/>
    </location>
</feature>
<feature type="compositionally biased region" description="Low complexity" evidence="1">
    <location>
        <begin position="304"/>
        <end position="314"/>
    </location>
</feature>
<dbReference type="Proteomes" id="UP000266895">
    <property type="component" value="Chromosome"/>
</dbReference>
<gene>
    <name evidence="3" type="ORF">NCTC11636_00157</name>
</gene>
<sequence>MLSAARRAAGRLRRGGRRCLRAVRWWWSSRTESFRTVVRTLGLLVVTGAFSLALGVSTATASSPVGPHMATWSVTLDSTATLDLGPLGSASVDSPAGILGVEVVLGEIPAEADAGQGAVPVSTRALGEALSADGASYVSLASHPELTIDRGVRALVDDGLRRAGLIESIILCLVAAARLAAGGRLRDAVRAALTRDTASVLMTASAAVTVVALVVPALSTSTPRGARIPALEGTPWQDARLSGRIADVAQAYGPRVTEFLADSDAFYASARTNLETAWAASEDLEGVVDVTAAQGRVQDPQGVEAAAEAARTRALSTPAQRSTDPGAAPAEDEPAGTGTGSAAAAASPSGAGGSASPSPSPSPGRMTAPGATGPWAVRDQGRTTVVLTTDLHCNLEVITLAGVLDELAGADIHMDDGDLTMTGSEPEQLCVDALSRAVPPGVERVATIGNHDSASTAARLRAQGWTVTDGTVRRVGGLTVLGDVDADRSPAGGTYQRGGESAVQLGQRLAQTSCRSARSGTEVDVVLIHQPYTFGPLVADGCAPLLLAGHVHQERGMSVSEGGNGQVAQLVSGAGQGGVSLGQVTEDAYMHVLSFDAEGRVLAWRAVVLHPDASVTVGAWQPLPVAGGQAGGAQAQPTG</sequence>
<dbReference type="SUPFAM" id="SSF56300">
    <property type="entry name" value="Metallo-dependent phosphatases"/>
    <property type="match status" value="1"/>
</dbReference>
<reference evidence="3 4" key="1">
    <citation type="submission" date="2018-12" db="EMBL/GenBank/DDBJ databases">
        <authorList>
            <consortium name="Pathogen Informatics"/>
        </authorList>
    </citation>
    <scope>NUCLEOTIDE SEQUENCE [LARGE SCALE GENOMIC DNA]</scope>
    <source>
        <strain evidence="3 4">NCTC11636</strain>
    </source>
</reference>
<evidence type="ECO:0000256" key="2">
    <source>
        <dbReference type="SAM" id="Phobius"/>
    </source>
</evidence>
<evidence type="ECO:0000313" key="3">
    <source>
        <dbReference type="EMBL" id="VEG25678.1"/>
    </source>
</evidence>
<feature type="compositionally biased region" description="Low complexity" evidence="1">
    <location>
        <begin position="340"/>
        <end position="357"/>
    </location>
</feature>
<keyword evidence="4" id="KW-1185">Reference proteome</keyword>
<keyword evidence="2" id="KW-0812">Transmembrane</keyword>
<dbReference type="AlphaFoldDB" id="A0A448HDQ3"/>
<proteinExistence type="predicted"/>
<feature type="region of interest" description="Disordered" evidence="1">
    <location>
        <begin position="299"/>
        <end position="377"/>
    </location>
</feature>
<evidence type="ECO:0000256" key="1">
    <source>
        <dbReference type="SAM" id="MobiDB-lite"/>
    </source>
</evidence>
<protein>
    <submittedName>
        <fullName evidence="3">Uncharacterized protein</fullName>
    </submittedName>
</protein>
<keyword evidence="2" id="KW-0472">Membrane</keyword>